<feature type="region of interest" description="Disordered" evidence="1">
    <location>
        <begin position="145"/>
        <end position="255"/>
    </location>
</feature>
<dbReference type="EnsemblFungi" id="PTTG_26598-t43_1">
    <property type="protein sequence ID" value="PTTG_26598-t43_1-p1"/>
    <property type="gene ID" value="PTTG_26598"/>
</dbReference>
<feature type="compositionally biased region" description="Basic residues" evidence="1">
    <location>
        <begin position="49"/>
        <end position="65"/>
    </location>
</feature>
<reference evidence="2" key="1">
    <citation type="submission" date="2009-11" db="EMBL/GenBank/DDBJ databases">
        <authorList>
            <consortium name="The Broad Institute Genome Sequencing Platform"/>
            <person name="Ward D."/>
            <person name="Feldgarden M."/>
            <person name="Earl A."/>
            <person name="Young S.K."/>
            <person name="Zeng Q."/>
            <person name="Koehrsen M."/>
            <person name="Alvarado L."/>
            <person name="Berlin A."/>
            <person name="Bochicchio J."/>
            <person name="Borenstein D."/>
            <person name="Chapman S.B."/>
            <person name="Chen Z."/>
            <person name="Engels R."/>
            <person name="Freedman E."/>
            <person name="Gellesch M."/>
            <person name="Goldberg J."/>
            <person name="Griggs A."/>
            <person name="Gujja S."/>
            <person name="Heilman E."/>
            <person name="Heiman D."/>
            <person name="Hepburn T."/>
            <person name="Howarth C."/>
            <person name="Jen D."/>
            <person name="Larson L."/>
            <person name="Lewis B."/>
            <person name="Mehta T."/>
            <person name="Park D."/>
            <person name="Pearson M."/>
            <person name="Roberts A."/>
            <person name="Saif S."/>
            <person name="Shea T."/>
            <person name="Shenoy N."/>
            <person name="Sisk P."/>
            <person name="Stolte C."/>
            <person name="Sykes S."/>
            <person name="Thomson T."/>
            <person name="Walk T."/>
            <person name="White J."/>
            <person name="Yandava C."/>
            <person name="Izard J."/>
            <person name="Baranova O.V."/>
            <person name="Blanton J.M."/>
            <person name="Tanner A.C."/>
            <person name="Dewhirst F.E."/>
            <person name="Haas B."/>
            <person name="Nusbaum C."/>
            <person name="Birren B."/>
        </authorList>
    </citation>
    <scope>NUCLEOTIDE SEQUENCE [LARGE SCALE GENOMIC DNA]</scope>
    <source>
        <strain evidence="2">1-1 BBBD Race 1</strain>
    </source>
</reference>
<dbReference type="STRING" id="630390.A0A180GT81"/>
<evidence type="ECO:0000256" key="1">
    <source>
        <dbReference type="SAM" id="MobiDB-lite"/>
    </source>
</evidence>
<feature type="compositionally biased region" description="Basic and acidic residues" evidence="1">
    <location>
        <begin position="187"/>
        <end position="203"/>
    </location>
</feature>
<feature type="region of interest" description="Disordered" evidence="1">
    <location>
        <begin position="25"/>
        <end position="65"/>
    </location>
</feature>
<accession>A0A180GT81</accession>
<feature type="compositionally biased region" description="Low complexity" evidence="1">
    <location>
        <begin position="145"/>
        <end position="159"/>
    </location>
</feature>
<evidence type="ECO:0000313" key="2">
    <source>
        <dbReference type="EMBL" id="OAV95578.1"/>
    </source>
</evidence>
<gene>
    <name evidence="2" type="ORF">PTTG_26598</name>
</gene>
<dbReference type="AlphaFoldDB" id="A0A180GT81"/>
<dbReference type="Proteomes" id="UP000005240">
    <property type="component" value="Unassembled WGS sequence"/>
</dbReference>
<evidence type="ECO:0000313" key="4">
    <source>
        <dbReference type="Proteomes" id="UP000005240"/>
    </source>
</evidence>
<evidence type="ECO:0000313" key="3">
    <source>
        <dbReference type="EnsemblFungi" id="PTTG_26598-t43_1-p1"/>
    </source>
</evidence>
<protein>
    <recommendedName>
        <fullName evidence="5">F-box domain-containing protein</fullName>
    </recommendedName>
</protein>
<proteinExistence type="predicted"/>
<reference evidence="3 4" key="3">
    <citation type="journal article" date="2017" name="G3 (Bethesda)">
        <title>Comparative analysis highlights variable genome content of wheat rusts and divergence of the mating loci.</title>
        <authorList>
            <person name="Cuomo C.A."/>
            <person name="Bakkeren G."/>
            <person name="Khalil H.B."/>
            <person name="Panwar V."/>
            <person name="Joly D."/>
            <person name="Linning R."/>
            <person name="Sakthikumar S."/>
            <person name="Song X."/>
            <person name="Adiconis X."/>
            <person name="Fan L."/>
            <person name="Goldberg J.M."/>
            <person name="Levin J.Z."/>
            <person name="Young S."/>
            <person name="Zeng Q."/>
            <person name="Anikster Y."/>
            <person name="Bruce M."/>
            <person name="Wang M."/>
            <person name="Yin C."/>
            <person name="McCallum B."/>
            <person name="Szabo L.J."/>
            <person name="Hulbert S."/>
            <person name="Chen X."/>
            <person name="Fellers J.P."/>
        </authorList>
    </citation>
    <scope>NUCLEOTIDE SEQUENCE</scope>
    <source>
        <strain evidence="4">Isolate 1-1 / race 1 (BBBD)</strain>
        <strain evidence="3">isolate 1-1 / race 1 (BBBD)</strain>
    </source>
</reference>
<feature type="region of interest" description="Disordered" evidence="1">
    <location>
        <begin position="671"/>
        <end position="693"/>
    </location>
</feature>
<feature type="compositionally biased region" description="Gly residues" evidence="1">
    <location>
        <begin position="205"/>
        <end position="229"/>
    </location>
</feature>
<dbReference type="EMBL" id="ADAS02000027">
    <property type="protein sequence ID" value="OAV95578.1"/>
    <property type="molecule type" value="Genomic_DNA"/>
</dbReference>
<evidence type="ECO:0008006" key="5">
    <source>
        <dbReference type="Google" id="ProtNLM"/>
    </source>
</evidence>
<dbReference type="VEuPathDB" id="FungiDB:PTTG_26598"/>
<feature type="compositionally biased region" description="Polar residues" evidence="1">
    <location>
        <begin position="160"/>
        <end position="186"/>
    </location>
</feature>
<reference evidence="2" key="2">
    <citation type="submission" date="2016-05" db="EMBL/GenBank/DDBJ databases">
        <title>Comparative analysis highlights variable genome content of wheat rusts and divergence of the mating loci.</title>
        <authorList>
            <person name="Cuomo C.A."/>
            <person name="Bakkeren G."/>
            <person name="Szabo L."/>
            <person name="Khalil H."/>
            <person name="Joly D."/>
            <person name="Goldberg J."/>
            <person name="Young S."/>
            <person name="Zeng Q."/>
            <person name="Fellers J."/>
        </authorList>
    </citation>
    <scope>NUCLEOTIDE SEQUENCE [LARGE SCALE GENOMIC DNA]</scope>
    <source>
        <strain evidence="2">1-1 BBBD Race 1</strain>
    </source>
</reference>
<name>A0A180GT81_PUCT1</name>
<keyword evidence="4" id="KW-1185">Reference proteome</keyword>
<dbReference type="OrthoDB" id="2017782at2759"/>
<reference evidence="3" key="4">
    <citation type="submission" date="2025-05" db="UniProtKB">
        <authorList>
            <consortium name="EnsemblFungi"/>
        </authorList>
    </citation>
    <scope>IDENTIFICATION</scope>
    <source>
        <strain evidence="3">isolate 1-1 / race 1 (BBBD)</strain>
    </source>
</reference>
<feature type="region of interest" description="Disordered" evidence="1">
    <location>
        <begin position="459"/>
        <end position="491"/>
    </location>
</feature>
<sequence>MGGDEKLRLTARACRYHEPRNSYAVSKKAEGVAGAADEQGKTKTTATKTKTKTRKKKNRNRKKKRKMLATNLARLPVEVIELIAGFVAIQLPFQPPSSLLSLTITNKHIYSLLRPERNDQLYATIFRNLFDVKALQRRLRAFPLSDSSTATPSPPTSSTGQLVQGTDPTGVNTLTNRGDQNEQADQSDGHIKSTSDAPDKAPADGDGGGGGGISGGGGEAQPGSAGGCIGHPDQATEEPAQEHTRPTTTNKDGSELCNRHLAAAYFERLGLFRRMRIFAAHPAPTSPDRPRATDLEPYKNQPAFPQPGNHPMSLLSRDLWLIYLMVLENDGRNWSQLLKSGHIVGFLLNYFHYEISLSATSPGYPKERPEIAIALRLCHLFLDLQQEGPESGPGSDAANYWTSEAGIETYLFALKPYTLASHQYDVAYAAWSIRQLPINLSSQAVLRVLSTKLTRREMAALTPSPPVREPSPEERELSPGSSTSTDGLSYSDSYDQVMRRYPEQPIKRYSQLTYMGRLFRILPPLHSHVALLSFFWCNIRHNTGVAGTQQTVDVDDQLEFFLEMMRSVVDLRSEEYDREFVRQTSCLDPYMSPGLQFDFYRGCFRGGWDGQFGFFDLSSYRLMLGGQIEAVYQGRYGDQNQVFKVQEFFVRVRDNQPVEFLGDSREKYLEQPRRPSSTASSEAVAEEKKEPMESEIEHLNQMQSLLYPVPIDPVLVEYDPAEEYELQIHGAGHSSWGSFKVKGRVRAWDGMVTFLKIYDAGRHGTWLYRGYHAAGNMIVGRWRDTHTSEAADGYEGTFVMFTRN</sequence>
<organism evidence="2">
    <name type="scientific">Puccinia triticina (isolate 1-1 / race 1 (BBBD))</name>
    <name type="common">Brown leaf rust fungus</name>
    <dbReference type="NCBI Taxonomy" id="630390"/>
    <lineage>
        <taxon>Eukaryota</taxon>
        <taxon>Fungi</taxon>
        <taxon>Dikarya</taxon>
        <taxon>Basidiomycota</taxon>
        <taxon>Pucciniomycotina</taxon>
        <taxon>Pucciniomycetes</taxon>
        <taxon>Pucciniales</taxon>
        <taxon>Pucciniaceae</taxon>
        <taxon>Puccinia</taxon>
    </lineage>
</organism>